<dbReference type="KEGG" id="ovi:T265_12693"/>
<sequence length="106" mass="11679">TLVVDQVAVDLFAELGNWLANVSSPYEEASSGKIRLSYLPLWSKDISNTEQFVRSALEKLAEFTLKITLVVDQVAVDLFAELGNWLANVSSPYEEASSVRTSSTTH</sequence>
<organism evidence="1 2">
    <name type="scientific">Opisthorchis viverrini</name>
    <name type="common">Southeast Asian liver fluke</name>
    <dbReference type="NCBI Taxonomy" id="6198"/>
    <lineage>
        <taxon>Eukaryota</taxon>
        <taxon>Metazoa</taxon>
        <taxon>Spiralia</taxon>
        <taxon>Lophotrochozoa</taxon>
        <taxon>Platyhelminthes</taxon>
        <taxon>Trematoda</taxon>
        <taxon>Digenea</taxon>
        <taxon>Opisthorchiida</taxon>
        <taxon>Opisthorchiata</taxon>
        <taxon>Opisthorchiidae</taxon>
        <taxon>Opisthorchis</taxon>
    </lineage>
</organism>
<dbReference type="GeneID" id="20326861"/>
<keyword evidence="2" id="KW-1185">Reference proteome</keyword>
<reference evidence="1 2" key="1">
    <citation type="submission" date="2013-11" db="EMBL/GenBank/DDBJ databases">
        <title>Opisthorchis viverrini - life in the bile duct.</title>
        <authorList>
            <person name="Young N.D."/>
            <person name="Nagarajan N."/>
            <person name="Lin S.J."/>
            <person name="Korhonen P.K."/>
            <person name="Jex A.R."/>
            <person name="Hall R.S."/>
            <person name="Safavi-Hemami H."/>
            <person name="Kaewkong W."/>
            <person name="Bertrand D."/>
            <person name="Gao S."/>
            <person name="Seet Q."/>
            <person name="Wongkham S."/>
            <person name="Teh B.T."/>
            <person name="Wongkham C."/>
            <person name="Intapan P.M."/>
            <person name="Maleewong W."/>
            <person name="Yang X."/>
            <person name="Hu M."/>
            <person name="Wang Z."/>
            <person name="Hofmann A."/>
            <person name="Sternberg P.W."/>
            <person name="Tan P."/>
            <person name="Wang J."/>
            <person name="Gasser R.B."/>
        </authorList>
    </citation>
    <scope>NUCLEOTIDE SEQUENCE [LARGE SCALE GENOMIC DNA]</scope>
</reference>
<evidence type="ECO:0000313" key="1">
    <source>
        <dbReference type="EMBL" id="KER33114.1"/>
    </source>
</evidence>
<protein>
    <submittedName>
        <fullName evidence="1">Uncharacterized protein</fullName>
    </submittedName>
</protein>
<evidence type="ECO:0000313" key="2">
    <source>
        <dbReference type="Proteomes" id="UP000054324"/>
    </source>
</evidence>
<gene>
    <name evidence="1" type="ORF">T265_12693</name>
</gene>
<accession>A0A075AJB9</accession>
<dbReference type="RefSeq" id="XP_009163220.1">
    <property type="nucleotide sequence ID" value="XM_009164956.1"/>
</dbReference>
<dbReference type="CTD" id="20326861"/>
<dbReference type="OrthoDB" id="10012075at2759"/>
<name>A0A075AJB9_OPIVI</name>
<feature type="non-terminal residue" evidence="1">
    <location>
        <position position="1"/>
    </location>
</feature>
<dbReference type="Proteomes" id="UP000054324">
    <property type="component" value="Unassembled WGS sequence"/>
</dbReference>
<feature type="non-terminal residue" evidence="1">
    <location>
        <position position="106"/>
    </location>
</feature>
<dbReference type="EMBL" id="KL596628">
    <property type="protein sequence ID" value="KER33114.1"/>
    <property type="molecule type" value="Genomic_DNA"/>
</dbReference>
<dbReference type="AlphaFoldDB" id="A0A075AJB9"/>
<proteinExistence type="predicted"/>